<keyword evidence="3" id="KW-1185">Reference proteome</keyword>
<organism evidence="2 3">
    <name type="scientific">Phoenicibacter congonensis</name>
    <dbReference type="NCBI Taxonomy" id="1944646"/>
    <lineage>
        <taxon>Bacteria</taxon>
        <taxon>Bacillati</taxon>
        <taxon>Actinomycetota</taxon>
        <taxon>Coriobacteriia</taxon>
        <taxon>Eggerthellales</taxon>
        <taxon>Eggerthellaceae</taxon>
        <taxon>Phoenicibacter</taxon>
    </lineage>
</organism>
<comment type="caution">
    <text evidence="2">The sequence shown here is derived from an EMBL/GenBank/DDBJ whole genome shotgun (WGS) entry which is preliminary data.</text>
</comment>
<feature type="transmembrane region" description="Helical" evidence="1">
    <location>
        <begin position="20"/>
        <end position="38"/>
    </location>
</feature>
<name>A0AA43UA58_9ACTN</name>
<accession>A0AA43UA58</accession>
<evidence type="ECO:0000256" key="1">
    <source>
        <dbReference type="SAM" id="Phobius"/>
    </source>
</evidence>
<keyword evidence="1" id="KW-0472">Membrane</keyword>
<dbReference type="AlphaFoldDB" id="A0AA43UA58"/>
<dbReference type="InterPro" id="IPR036938">
    <property type="entry name" value="PAP2/HPO_sf"/>
</dbReference>
<feature type="transmembrane region" description="Helical" evidence="1">
    <location>
        <begin position="102"/>
        <end position="125"/>
    </location>
</feature>
<gene>
    <name evidence="2" type="ORF">Q3982_04255</name>
</gene>
<dbReference type="EMBL" id="JAUMVS010000058">
    <property type="protein sequence ID" value="MDO4841871.1"/>
    <property type="molecule type" value="Genomic_DNA"/>
</dbReference>
<keyword evidence="1" id="KW-0812">Transmembrane</keyword>
<dbReference type="Gene3D" id="1.20.144.10">
    <property type="entry name" value="Phosphatidic acid phosphatase type 2/haloperoxidase"/>
    <property type="match status" value="1"/>
</dbReference>
<evidence type="ECO:0000313" key="2">
    <source>
        <dbReference type="EMBL" id="MDO4841871.1"/>
    </source>
</evidence>
<proteinExistence type="predicted"/>
<sequence length="155" mass="16940">MSEQLKKNSSQKKSLEPLEIANYCLVAVGVIAFAILIGLTFFTNIYLCIKISLVCAISFVLVTILRKVLNFERPQIEGAIYSKKAGEAFPSRHTFSLMMIGLSWLNVNVLVGFILCGLTMVLGGIRIAMGAHSVRDVYGAIIIAITCSLAGFLFF</sequence>
<dbReference type="Proteomes" id="UP001168575">
    <property type="component" value="Unassembled WGS sequence"/>
</dbReference>
<feature type="transmembrane region" description="Helical" evidence="1">
    <location>
        <begin position="137"/>
        <end position="154"/>
    </location>
</feature>
<evidence type="ECO:0000313" key="3">
    <source>
        <dbReference type="Proteomes" id="UP001168575"/>
    </source>
</evidence>
<keyword evidence="1" id="KW-1133">Transmembrane helix</keyword>
<dbReference type="CDD" id="cd01610">
    <property type="entry name" value="PAP2_like"/>
    <property type="match status" value="1"/>
</dbReference>
<protein>
    <submittedName>
        <fullName evidence="2">Phosphatase PAP2 family protein</fullName>
    </submittedName>
</protein>
<dbReference type="SUPFAM" id="SSF48317">
    <property type="entry name" value="Acid phosphatase/Vanadium-dependent haloperoxidase"/>
    <property type="match status" value="1"/>
</dbReference>
<reference evidence="2" key="1">
    <citation type="submission" date="2023-07" db="EMBL/GenBank/DDBJ databases">
        <title>Between Cages and Wild: Unraveling the Impact of Captivity on Animal Microbiomes and Antimicrobial Resistance.</title>
        <authorList>
            <person name="Schmartz G.P."/>
            <person name="Rehner J."/>
            <person name="Schuff M.J."/>
            <person name="Becker S.L."/>
            <person name="Kravczyk M."/>
            <person name="Gurevich A."/>
            <person name="Francke R."/>
            <person name="Mueller R."/>
            <person name="Keller V."/>
            <person name="Keller A."/>
        </authorList>
    </citation>
    <scope>NUCLEOTIDE SEQUENCE</scope>
    <source>
        <strain evidence="2">S12M_St_49</strain>
    </source>
</reference>
<feature type="transmembrane region" description="Helical" evidence="1">
    <location>
        <begin position="44"/>
        <end position="65"/>
    </location>
</feature>